<dbReference type="PROSITE" id="PS51257">
    <property type="entry name" value="PROKAR_LIPOPROTEIN"/>
    <property type="match status" value="1"/>
</dbReference>
<evidence type="ECO:0000313" key="7">
    <source>
        <dbReference type="Proteomes" id="UP000005384"/>
    </source>
</evidence>
<dbReference type="CDD" id="cd14748">
    <property type="entry name" value="PBP2_UgpB"/>
    <property type="match status" value="1"/>
</dbReference>
<keyword evidence="4 5" id="KW-0732">Signal</keyword>
<proteinExistence type="inferred from homology"/>
<comment type="similarity">
    <text evidence="2">Belongs to the bacterial solute-binding protein 1 family.</text>
</comment>
<reference evidence="6 7" key="1">
    <citation type="submission" date="2011-08" db="EMBL/GenBank/DDBJ databases">
        <title>The Genome Sequence of Clostridium hathewayi WAL-18680.</title>
        <authorList>
            <consortium name="The Broad Institute Genome Sequencing Platform"/>
            <person name="Earl A."/>
            <person name="Ward D."/>
            <person name="Feldgarden M."/>
            <person name="Gevers D."/>
            <person name="Finegold S.M."/>
            <person name="Summanen P.H."/>
            <person name="Molitoris D.R."/>
            <person name="Song M."/>
            <person name="Daigneault M."/>
            <person name="Allen-Vercoe E."/>
            <person name="Young S.K."/>
            <person name="Zeng Q."/>
            <person name="Gargeya S."/>
            <person name="Fitzgerald M."/>
            <person name="Haas B."/>
            <person name="Abouelleil A."/>
            <person name="Alvarado L."/>
            <person name="Arachchi H.M."/>
            <person name="Berlin A."/>
            <person name="Brown A."/>
            <person name="Chapman S.B."/>
            <person name="Chen Z."/>
            <person name="Dunbar C."/>
            <person name="Freedman E."/>
            <person name="Gearin G."/>
            <person name="Gellesch M."/>
            <person name="Goldberg J."/>
            <person name="Griggs A."/>
            <person name="Gujja S."/>
            <person name="Heiman D."/>
            <person name="Howarth C."/>
            <person name="Larson L."/>
            <person name="Lui A."/>
            <person name="MacDonald P.J.P."/>
            <person name="Montmayeur A."/>
            <person name="Murphy C."/>
            <person name="Neiman D."/>
            <person name="Pearson M."/>
            <person name="Priest M."/>
            <person name="Roberts A."/>
            <person name="Saif S."/>
            <person name="Shea T."/>
            <person name="Shenoy N."/>
            <person name="Sisk P."/>
            <person name="Stolte C."/>
            <person name="Sykes S."/>
            <person name="Wortman J."/>
            <person name="Nusbaum C."/>
            <person name="Birren B."/>
        </authorList>
    </citation>
    <scope>NUCLEOTIDE SEQUENCE [LARGE SCALE GENOMIC DNA]</scope>
    <source>
        <strain evidence="6 7">WAL-18680</strain>
    </source>
</reference>
<comment type="caution">
    <text evidence="6">The sequence shown here is derived from an EMBL/GenBank/DDBJ whole genome shotgun (WGS) entry which is preliminary data.</text>
</comment>
<evidence type="ECO:0000256" key="5">
    <source>
        <dbReference type="SAM" id="SignalP"/>
    </source>
</evidence>
<dbReference type="HOGENOM" id="CLU_031285_3_1_9"/>
<dbReference type="EMBL" id="ADLN01000006">
    <property type="protein sequence ID" value="EHI61244.1"/>
    <property type="molecule type" value="Genomic_DNA"/>
</dbReference>
<comment type="subcellular location">
    <subcellularLocation>
        <location evidence="1">Cell envelope</location>
    </subcellularLocation>
</comment>
<name>G5IBD7_9FIRM</name>
<dbReference type="InterPro" id="IPR050490">
    <property type="entry name" value="Bact_solute-bd_prot1"/>
</dbReference>
<dbReference type="Pfam" id="PF13416">
    <property type="entry name" value="SBP_bac_8"/>
    <property type="match status" value="1"/>
</dbReference>
<organism evidence="6 7">
    <name type="scientific">Hungatella hathewayi WAL-18680</name>
    <dbReference type="NCBI Taxonomy" id="742737"/>
    <lineage>
        <taxon>Bacteria</taxon>
        <taxon>Bacillati</taxon>
        <taxon>Bacillota</taxon>
        <taxon>Clostridia</taxon>
        <taxon>Lachnospirales</taxon>
        <taxon>Lachnospiraceae</taxon>
        <taxon>Hungatella</taxon>
    </lineage>
</organism>
<sequence length="463" mass="50339">MKKTIVLVLAAALVAQTVTGCSGGGSTGKAGGAGTSAAETTTAAAAASTAAGETTKAEDMASKYEVTEPITIEWWHTLEEQYSDTVNEIVDGFNKSQDMITVVPQYAGNATKINEDLVAANAAGTGLPAITVANTSYVTDYGAGGLMEDLTPYIEATGYDTTDFGDGMIEASKYDGKLVSLPFLISTQIMFYNKDMAKEMNITIPEKWEDMDAFLEKATKKNADGTTDVYGTVIAGWDQWYFETFYLNQGVKIINDDQLTTDLGDEKAVAIAEKIKEWTDNQYIGWAAGTDAASNMRQQFIGGKTFSIVHTSSVYNTYVNQCDFEVGMAWLPGGETKNQEIGGVVVMIPSKNDQATKNAAWQFMQYLCSKDVNMQWATGTGYMPTRKSVLNTDEGKAFLEMKPAFQAIFDNLDLIKPRIVHKNWNQLATIWKNSMAEVIGEGGDVKKAMEQMAEEINEVLGDS</sequence>
<dbReference type="PATRIC" id="fig|742737.3.peg.856"/>
<dbReference type="AlphaFoldDB" id="G5IBD7"/>
<accession>G5IBD7</accession>
<dbReference type="RefSeq" id="WP_006778845.1">
    <property type="nucleotide sequence ID" value="NZ_CP040506.1"/>
</dbReference>
<evidence type="ECO:0000256" key="3">
    <source>
        <dbReference type="ARBA" id="ARBA00022448"/>
    </source>
</evidence>
<dbReference type="InterPro" id="IPR006059">
    <property type="entry name" value="SBP"/>
</dbReference>
<evidence type="ECO:0000256" key="2">
    <source>
        <dbReference type="ARBA" id="ARBA00008520"/>
    </source>
</evidence>
<dbReference type="Gene3D" id="3.40.190.10">
    <property type="entry name" value="Periplasmic binding protein-like II"/>
    <property type="match status" value="1"/>
</dbReference>
<evidence type="ECO:0000256" key="1">
    <source>
        <dbReference type="ARBA" id="ARBA00004196"/>
    </source>
</evidence>
<dbReference type="PANTHER" id="PTHR43649:SF31">
    <property type="entry name" value="SN-GLYCEROL-3-PHOSPHATE-BINDING PERIPLASMIC PROTEIN UGPB"/>
    <property type="match status" value="1"/>
</dbReference>
<dbReference type="SUPFAM" id="SSF53850">
    <property type="entry name" value="Periplasmic binding protein-like II"/>
    <property type="match status" value="1"/>
</dbReference>
<protein>
    <recommendedName>
        <fullName evidence="8">ABC transporter substrate-binding protein</fullName>
    </recommendedName>
</protein>
<gene>
    <name evidence="6" type="ORF">HMPREF9473_00859</name>
</gene>
<keyword evidence="7" id="KW-1185">Reference proteome</keyword>
<evidence type="ECO:0000313" key="6">
    <source>
        <dbReference type="EMBL" id="EHI61244.1"/>
    </source>
</evidence>
<feature type="signal peptide" evidence="5">
    <location>
        <begin position="1"/>
        <end position="20"/>
    </location>
</feature>
<dbReference type="OrthoDB" id="9795467at2"/>
<dbReference type="Proteomes" id="UP000005384">
    <property type="component" value="Unassembled WGS sequence"/>
</dbReference>
<dbReference type="GO" id="GO:0030313">
    <property type="term" value="C:cell envelope"/>
    <property type="evidence" value="ECO:0007669"/>
    <property type="project" value="UniProtKB-SubCell"/>
</dbReference>
<keyword evidence="3" id="KW-0813">Transport</keyword>
<evidence type="ECO:0008006" key="8">
    <source>
        <dbReference type="Google" id="ProtNLM"/>
    </source>
</evidence>
<dbReference type="PANTHER" id="PTHR43649">
    <property type="entry name" value="ARABINOSE-BINDING PROTEIN-RELATED"/>
    <property type="match status" value="1"/>
</dbReference>
<feature type="chain" id="PRO_5039550080" description="ABC transporter substrate-binding protein" evidence="5">
    <location>
        <begin position="21"/>
        <end position="463"/>
    </location>
</feature>
<evidence type="ECO:0000256" key="4">
    <source>
        <dbReference type="ARBA" id="ARBA00022729"/>
    </source>
</evidence>